<dbReference type="GeneID" id="16078866"/>
<keyword evidence="2 4" id="KW-0689">Ribosomal protein</keyword>
<dbReference type="OrthoDB" id="1724687at2759"/>
<evidence type="ECO:0000256" key="2">
    <source>
        <dbReference type="ARBA" id="ARBA00022980"/>
    </source>
</evidence>
<evidence type="ECO:0000256" key="4">
    <source>
        <dbReference type="RuleBase" id="RU364105"/>
    </source>
</evidence>
<dbReference type="GO" id="GO:0022627">
    <property type="term" value="C:cytosolic small ribosomal subunit"/>
    <property type="evidence" value="ECO:0007669"/>
    <property type="project" value="TreeGrafter"/>
</dbReference>
<keyword evidence="3 4" id="KW-0687">Ribonucleoprotein</keyword>
<sequence length="197" mass="22911">MLTARHKIKKSRGKDNKAKEPTRLEHDVAKALYELQLNSEKLKESVRELVICAAKEIDITADKKAILIFVPVPQLAKYQKLIKERSLIEELEKKFSGKSVFIIAQRRIIRKETRNTVALKQKRPRSRTLTAVHEAILDDIVFPNEITGKRIRYRHDGSRLLRVFLHQEIHDSDKIATYSTVYNKLTGKNVVFEVQRN</sequence>
<dbReference type="RefSeq" id="XP_004998271.1">
    <property type="nucleotide sequence ID" value="XM_004998214.1"/>
</dbReference>
<dbReference type="Proteomes" id="UP000007799">
    <property type="component" value="Unassembled WGS sequence"/>
</dbReference>
<dbReference type="InParanoid" id="F2TXI7"/>
<name>F2TXI7_SALR5</name>
<dbReference type="KEGG" id="sre:PTSG_00802"/>
<dbReference type="STRING" id="946362.F2TXI7"/>
<evidence type="ECO:0000256" key="1">
    <source>
        <dbReference type="ARBA" id="ARBA00007820"/>
    </source>
</evidence>
<proteinExistence type="inferred from homology"/>
<dbReference type="GO" id="GO:0042274">
    <property type="term" value="P:ribosomal small subunit biogenesis"/>
    <property type="evidence" value="ECO:0007669"/>
    <property type="project" value="TreeGrafter"/>
</dbReference>
<dbReference type="EMBL" id="GL832956">
    <property type="protein sequence ID" value="EGD76096.1"/>
    <property type="molecule type" value="Genomic_DNA"/>
</dbReference>
<dbReference type="GO" id="GO:0032040">
    <property type="term" value="C:small-subunit processome"/>
    <property type="evidence" value="ECO:0007669"/>
    <property type="project" value="TreeGrafter"/>
</dbReference>
<feature type="region of interest" description="Disordered" evidence="5">
    <location>
        <begin position="1"/>
        <end position="21"/>
    </location>
</feature>
<dbReference type="GO" id="GO:0006412">
    <property type="term" value="P:translation"/>
    <property type="evidence" value="ECO:0007669"/>
    <property type="project" value="InterPro"/>
</dbReference>
<dbReference type="GO" id="GO:0003735">
    <property type="term" value="F:structural constituent of ribosome"/>
    <property type="evidence" value="ECO:0007669"/>
    <property type="project" value="InterPro"/>
</dbReference>
<dbReference type="GO" id="GO:0006364">
    <property type="term" value="P:rRNA processing"/>
    <property type="evidence" value="ECO:0007669"/>
    <property type="project" value="TreeGrafter"/>
</dbReference>
<dbReference type="InterPro" id="IPR000554">
    <property type="entry name" value="Ribosomal_eS7"/>
</dbReference>
<evidence type="ECO:0000313" key="6">
    <source>
        <dbReference type="EMBL" id="EGD76096.1"/>
    </source>
</evidence>
<dbReference type="eggNOG" id="KOG3320">
    <property type="taxonomic scope" value="Eukaryota"/>
</dbReference>
<comment type="similarity">
    <text evidence="1 4">Belongs to the eukaryotic ribosomal protein eS7 family.</text>
</comment>
<accession>F2TXI7</accession>
<feature type="compositionally biased region" description="Basic residues" evidence="5">
    <location>
        <begin position="1"/>
        <end position="12"/>
    </location>
</feature>
<gene>
    <name evidence="6" type="ORF">PTSG_00802</name>
</gene>
<evidence type="ECO:0000256" key="3">
    <source>
        <dbReference type="ARBA" id="ARBA00023274"/>
    </source>
</evidence>
<dbReference type="FunCoup" id="F2TXI7">
    <property type="interactions" value="1312"/>
</dbReference>
<organism evidence="7">
    <name type="scientific">Salpingoeca rosetta (strain ATCC 50818 / BSB-021)</name>
    <dbReference type="NCBI Taxonomy" id="946362"/>
    <lineage>
        <taxon>Eukaryota</taxon>
        <taxon>Choanoflagellata</taxon>
        <taxon>Craspedida</taxon>
        <taxon>Salpingoecidae</taxon>
        <taxon>Salpingoeca</taxon>
    </lineage>
</organism>
<dbReference type="AlphaFoldDB" id="F2TXI7"/>
<keyword evidence="7" id="KW-1185">Reference proteome</keyword>
<protein>
    <recommendedName>
        <fullName evidence="4">40S ribosomal protein S7</fullName>
    </recommendedName>
</protein>
<dbReference type="Pfam" id="PF01251">
    <property type="entry name" value="Ribosomal_S7e"/>
    <property type="match status" value="1"/>
</dbReference>
<dbReference type="PANTHER" id="PTHR11278:SF0">
    <property type="entry name" value="SMALL RIBOSOMAL SUBUNIT PROTEIN ES7"/>
    <property type="match status" value="1"/>
</dbReference>
<dbReference type="GO" id="GO:0030686">
    <property type="term" value="C:90S preribosome"/>
    <property type="evidence" value="ECO:0007669"/>
    <property type="project" value="TreeGrafter"/>
</dbReference>
<reference evidence="6" key="1">
    <citation type="submission" date="2009-08" db="EMBL/GenBank/DDBJ databases">
        <title>Annotation of Salpingoeca rosetta.</title>
        <authorList>
            <consortium name="The Broad Institute Genome Sequencing Platform"/>
            <person name="Russ C."/>
            <person name="Cuomo C."/>
            <person name="Burger G."/>
            <person name="Gray M.W."/>
            <person name="Holland P.W.H."/>
            <person name="King N."/>
            <person name="Lang F.B.F."/>
            <person name="Roger A.J."/>
            <person name="Ruiz-Trillo I."/>
            <person name="Young S.K."/>
            <person name="Zeng Q."/>
            <person name="Gargeya S."/>
            <person name="Alvarado L."/>
            <person name="Berlin A."/>
            <person name="Chapman S.B."/>
            <person name="Chen Z."/>
            <person name="Freedman E."/>
            <person name="Gellesch M."/>
            <person name="Goldberg J."/>
            <person name="Griggs A."/>
            <person name="Gujja S."/>
            <person name="Heilman E."/>
            <person name="Heiman D."/>
            <person name="Howarth C."/>
            <person name="Mehta T."/>
            <person name="Neiman D."/>
            <person name="Pearson M."/>
            <person name="Roberts A."/>
            <person name="Saif S."/>
            <person name="Shea T."/>
            <person name="Shenoy N."/>
            <person name="Sisk P."/>
            <person name="Stolte C."/>
            <person name="Sykes S."/>
            <person name="White J."/>
            <person name="Yandava C."/>
            <person name="Haas B."/>
            <person name="Nusbaum C."/>
            <person name="Birren B."/>
        </authorList>
    </citation>
    <scope>NUCLEOTIDE SEQUENCE [LARGE SCALE GENOMIC DNA]</scope>
    <source>
        <strain evidence="6">ATCC 50818</strain>
    </source>
</reference>
<evidence type="ECO:0000256" key="5">
    <source>
        <dbReference type="SAM" id="MobiDB-lite"/>
    </source>
</evidence>
<dbReference type="OMA" id="SGQNKIH"/>
<evidence type="ECO:0000313" key="7">
    <source>
        <dbReference type="Proteomes" id="UP000007799"/>
    </source>
</evidence>
<dbReference type="PANTHER" id="PTHR11278">
    <property type="entry name" value="40S RIBOSOMAL PROTEIN S7"/>
    <property type="match status" value="1"/>
</dbReference>